<organism evidence="1">
    <name type="scientific">bioreactor metagenome</name>
    <dbReference type="NCBI Taxonomy" id="1076179"/>
    <lineage>
        <taxon>unclassified sequences</taxon>
        <taxon>metagenomes</taxon>
        <taxon>ecological metagenomes</taxon>
    </lineage>
</organism>
<name>A0A645HCU6_9ZZZZ</name>
<comment type="caution">
    <text evidence="1">The sequence shown here is derived from an EMBL/GenBank/DDBJ whole genome shotgun (WGS) entry which is preliminary data.</text>
</comment>
<dbReference type="AlphaFoldDB" id="A0A645HCU6"/>
<dbReference type="InterPro" id="IPR024265">
    <property type="entry name" value="DUF3788"/>
</dbReference>
<sequence>MKTNAEQMLRNHDIEPSSDVIAKALGESNNAYIKFIKELTSHDIHLEWHYYNDGKAWLAKGLFRWKGVRGGQNEKTVFWLSIWDGFFKVTIYLPEKVHTDVLSLPLDNEIKQMIEVSQQMKKLKYFPIVFDVWSDEMFDSIFLLADFRKSVK</sequence>
<dbReference type="EMBL" id="VSSQ01091231">
    <property type="protein sequence ID" value="MPN36858.1"/>
    <property type="molecule type" value="Genomic_DNA"/>
</dbReference>
<evidence type="ECO:0000313" key="1">
    <source>
        <dbReference type="EMBL" id="MPN36858.1"/>
    </source>
</evidence>
<reference evidence="1" key="1">
    <citation type="submission" date="2019-08" db="EMBL/GenBank/DDBJ databases">
        <authorList>
            <person name="Kucharzyk K."/>
            <person name="Murdoch R.W."/>
            <person name="Higgins S."/>
            <person name="Loffler F."/>
        </authorList>
    </citation>
    <scope>NUCLEOTIDE SEQUENCE</scope>
</reference>
<evidence type="ECO:0008006" key="2">
    <source>
        <dbReference type="Google" id="ProtNLM"/>
    </source>
</evidence>
<proteinExistence type="predicted"/>
<dbReference type="Pfam" id="PF12663">
    <property type="entry name" value="DUF3788"/>
    <property type="match status" value="1"/>
</dbReference>
<gene>
    <name evidence="1" type="ORF">SDC9_184370</name>
</gene>
<accession>A0A645HCU6</accession>
<protein>
    <recommendedName>
        <fullName evidence="2">DUF3788 family protein</fullName>
    </recommendedName>
</protein>